<proteinExistence type="predicted"/>
<dbReference type="AlphaFoldDB" id="A0A8X6QHN4"/>
<accession>A0A8X6QHN4</accession>
<evidence type="ECO:0000313" key="1">
    <source>
        <dbReference type="EMBL" id="GFU25853.1"/>
    </source>
</evidence>
<protein>
    <submittedName>
        <fullName evidence="1">Uncharacterized protein</fullName>
    </submittedName>
</protein>
<gene>
    <name evidence="1" type="ORF">NPIL_157941</name>
</gene>
<dbReference type="Proteomes" id="UP000887013">
    <property type="component" value="Unassembled WGS sequence"/>
</dbReference>
<evidence type="ECO:0000313" key="2">
    <source>
        <dbReference type="Proteomes" id="UP000887013"/>
    </source>
</evidence>
<sequence>MAFSRDETSRYDPNYIPTSNWLWGRILRINRSPERINVPPERVFALIRGPERGVVVEALSSDLLLSEFNEQIFCLLVGTRSPNDIYSNSSCEN</sequence>
<keyword evidence="2" id="KW-1185">Reference proteome</keyword>
<name>A0A8X6QHN4_NEPPI</name>
<dbReference type="EMBL" id="BMAW01128512">
    <property type="protein sequence ID" value="GFU25853.1"/>
    <property type="molecule type" value="Genomic_DNA"/>
</dbReference>
<comment type="caution">
    <text evidence="1">The sequence shown here is derived from an EMBL/GenBank/DDBJ whole genome shotgun (WGS) entry which is preliminary data.</text>
</comment>
<reference evidence="1" key="1">
    <citation type="submission" date="2020-08" db="EMBL/GenBank/DDBJ databases">
        <title>Multicomponent nature underlies the extraordinary mechanical properties of spider dragline silk.</title>
        <authorList>
            <person name="Kono N."/>
            <person name="Nakamura H."/>
            <person name="Mori M."/>
            <person name="Yoshida Y."/>
            <person name="Ohtoshi R."/>
            <person name="Malay A.D."/>
            <person name="Moran D.A.P."/>
            <person name="Tomita M."/>
            <person name="Numata K."/>
            <person name="Arakawa K."/>
        </authorList>
    </citation>
    <scope>NUCLEOTIDE SEQUENCE</scope>
</reference>
<organism evidence="1 2">
    <name type="scientific">Nephila pilipes</name>
    <name type="common">Giant wood spider</name>
    <name type="synonym">Nephila maculata</name>
    <dbReference type="NCBI Taxonomy" id="299642"/>
    <lineage>
        <taxon>Eukaryota</taxon>
        <taxon>Metazoa</taxon>
        <taxon>Ecdysozoa</taxon>
        <taxon>Arthropoda</taxon>
        <taxon>Chelicerata</taxon>
        <taxon>Arachnida</taxon>
        <taxon>Araneae</taxon>
        <taxon>Araneomorphae</taxon>
        <taxon>Entelegynae</taxon>
        <taxon>Araneoidea</taxon>
        <taxon>Nephilidae</taxon>
        <taxon>Nephila</taxon>
    </lineage>
</organism>